<gene>
    <name evidence="2" type="ORF">A9Q93_13205</name>
</gene>
<accession>A0A1Z8AIH2</accession>
<evidence type="ECO:0000256" key="1">
    <source>
        <dbReference type="SAM" id="SignalP"/>
    </source>
</evidence>
<sequence>MKKIYSFLLLLCVALFTQAQVTYTANGGSSFGGPIGNSTMTISHDATNVIITVDRAGDLGSNNMVMYIDTGAAGRTVINGDVNDDGDGGRKAVSKFGSGDLNFPPGFEASYAIYGDAGFMGMFGIPSSGTVGNNGLNFITGVGNATADPFVLTVSWAQLGLTSTDTFSFVVTYGNPNDPSGNMFTSNEGYGDGILNGGNNVAFDAMTYTTYYEYPSGDKHGIARNQDSAPLPDAWSLDYSWVNGNPPNSTDEIIIESNIAMDTDVTIDNSLTINAGTVGVVSTAVFTLNGTLTIMPTTNPFAPIDFGLNSDANGSAQFLNGPMATINGDVGVARFVPTGSTSNRRAFRFIASPVTTTSTIYDNWQTSGQSLPGIGTHITGSTTGANGFDATQSGANSLIFYDLDPMDGNYKWQEIQGTNLPSSTLTAGQPYNIFVRGDRNYDLTTAPELPNADVRIPTRGALELGQTVNSDALNPNSGGFSFVGNPYQATINMSTVTKNNINPNFVYIWNPNGATRGVYETVDMSPTSTDARRYVQPGQSFFVLTLAAGPASLDFNASDKAVTQNAVGPFSTPQNRPFIDISLHRDLNGSPVIFDKVTLFLDGDNTINSLDALKIDNFEENLSVNQNGTLLSIENRAMPVHNEVVSLEFTDVAANNYNLNIDINGLDSNLEAFLHDNYLNTDTLLSSGNNSLSLNFD</sequence>
<reference evidence="3" key="1">
    <citation type="journal article" date="2017" name="Proc. Natl. Acad. Sci. U.S.A.">
        <title>Simulation of Deepwater Horizon oil plume reveals substrate specialization within a complex community of hydrocarbon-degraders.</title>
        <authorList>
            <person name="Hu P."/>
            <person name="Dubinsky E.A."/>
            <person name="Probst A.J."/>
            <person name="Wang J."/>
            <person name="Sieber C.M.K."/>
            <person name="Tom L.M."/>
            <person name="Gardinali P."/>
            <person name="Banfield J.F."/>
            <person name="Atlas R.M."/>
            <person name="Andersen G.L."/>
        </authorList>
    </citation>
    <scope>NUCLEOTIDE SEQUENCE [LARGE SCALE GENOMIC DNA]</scope>
</reference>
<name>A0A1Z8AIH2_9FLAO</name>
<feature type="signal peptide" evidence="1">
    <location>
        <begin position="1"/>
        <end position="19"/>
    </location>
</feature>
<protein>
    <submittedName>
        <fullName evidence="2">Uncharacterized protein</fullName>
    </submittedName>
</protein>
<feature type="chain" id="PRO_5013029505" evidence="1">
    <location>
        <begin position="20"/>
        <end position="697"/>
    </location>
</feature>
<evidence type="ECO:0000313" key="3">
    <source>
        <dbReference type="Proteomes" id="UP000196102"/>
    </source>
</evidence>
<organism evidence="2 3">
    <name type="scientific">Nonlabens dokdonensis</name>
    <dbReference type="NCBI Taxonomy" id="328515"/>
    <lineage>
        <taxon>Bacteria</taxon>
        <taxon>Pseudomonadati</taxon>
        <taxon>Bacteroidota</taxon>
        <taxon>Flavobacteriia</taxon>
        <taxon>Flavobacteriales</taxon>
        <taxon>Flavobacteriaceae</taxon>
        <taxon>Nonlabens</taxon>
    </lineage>
</organism>
<comment type="caution">
    <text evidence="2">The sequence shown here is derived from an EMBL/GenBank/DDBJ whole genome shotgun (WGS) entry which is preliminary data.</text>
</comment>
<dbReference type="AlphaFoldDB" id="A0A1Z8AIH2"/>
<dbReference type="EMBL" id="MAAX01000201">
    <property type="protein sequence ID" value="OUS10134.1"/>
    <property type="molecule type" value="Genomic_DNA"/>
</dbReference>
<keyword evidence="1" id="KW-0732">Signal</keyword>
<evidence type="ECO:0000313" key="2">
    <source>
        <dbReference type="EMBL" id="OUS10134.1"/>
    </source>
</evidence>
<proteinExistence type="predicted"/>
<feature type="non-terminal residue" evidence="2">
    <location>
        <position position="697"/>
    </location>
</feature>
<dbReference type="Proteomes" id="UP000196102">
    <property type="component" value="Unassembled WGS sequence"/>
</dbReference>